<evidence type="ECO:0000256" key="1">
    <source>
        <dbReference type="SAM" id="MobiDB-lite"/>
    </source>
</evidence>
<feature type="compositionally biased region" description="Low complexity" evidence="1">
    <location>
        <begin position="177"/>
        <end position="189"/>
    </location>
</feature>
<keyword evidence="2" id="KW-0732">Signal</keyword>
<reference evidence="3 4" key="1">
    <citation type="journal article" date="2010" name="Nature">
        <title>Genome sequencing and analysis of the model grass Brachypodium distachyon.</title>
        <authorList>
            <consortium name="International Brachypodium Initiative"/>
        </authorList>
    </citation>
    <scope>NUCLEOTIDE SEQUENCE [LARGE SCALE GENOMIC DNA]</scope>
    <source>
        <strain evidence="3 4">Bd21</strain>
    </source>
</reference>
<keyword evidence="5" id="KW-1185">Reference proteome</keyword>
<dbReference type="AlphaFoldDB" id="A0A2K2DQD5"/>
<feature type="compositionally biased region" description="Basic and acidic residues" evidence="1">
    <location>
        <begin position="384"/>
        <end position="394"/>
    </location>
</feature>
<evidence type="ECO:0000313" key="4">
    <source>
        <dbReference type="EnsemblPlants" id="PNT76488"/>
    </source>
</evidence>
<dbReference type="Proteomes" id="UP000008810">
    <property type="component" value="Chromosome 1"/>
</dbReference>
<dbReference type="EnsemblPlants" id="PNT76488">
    <property type="protein sequence ID" value="PNT76488"/>
    <property type="gene ID" value="BRADI_1g48721v3"/>
</dbReference>
<reference evidence="4" key="3">
    <citation type="submission" date="2018-08" db="UniProtKB">
        <authorList>
            <consortium name="EnsemblPlants"/>
        </authorList>
    </citation>
    <scope>IDENTIFICATION</scope>
    <source>
        <strain evidence="4">cv. Bd21</strain>
    </source>
</reference>
<dbReference type="EMBL" id="CM000880">
    <property type="protein sequence ID" value="PNT76488.1"/>
    <property type="molecule type" value="Genomic_DNA"/>
</dbReference>
<feature type="signal peptide" evidence="2">
    <location>
        <begin position="1"/>
        <end position="20"/>
    </location>
</feature>
<feature type="compositionally biased region" description="Basic residues" evidence="1">
    <location>
        <begin position="166"/>
        <end position="176"/>
    </location>
</feature>
<organism evidence="3">
    <name type="scientific">Brachypodium distachyon</name>
    <name type="common">Purple false brome</name>
    <name type="synonym">Trachynia distachya</name>
    <dbReference type="NCBI Taxonomy" id="15368"/>
    <lineage>
        <taxon>Eukaryota</taxon>
        <taxon>Viridiplantae</taxon>
        <taxon>Streptophyta</taxon>
        <taxon>Embryophyta</taxon>
        <taxon>Tracheophyta</taxon>
        <taxon>Spermatophyta</taxon>
        <taxon>Magnoliopsida</taxon>
        <taxon>Liliopsida</taxon>
        <taxon>Poales</taxon>
        <taxon>Poaceae</taxon>
        <taxon>BOP clade</taxon>
        <taxon>Pooideae</taxon>
        <taxon>Stipodae</taxon>
        <taxon>Brachypodieae</taxon>
        <taxon>Brachypodium</taxon>
    </lineage>
</organism>
<proteinExistence type="predicted"/>
<feature type="compositionally biased region" description="Acidic residues" evidence="1">
    <location>
        <begin position="55"/>
        <end position="68"/>
    </location>
</feature>
<dbReference type="InParanoid" id="A0A2K2DQD5"/>
<feature type="chain" id="PRO_5033762442" evidence="2">
    <location>
        <begin position="21"/>
        <end position="447"/>
    </location>
</feature>
<sequence length="447" mass="46952">MARRSISSLLRLLLHRTATATEIARRPTATTPPAPATTVQAHHRSLIPTAAPGDGDGDGDGGGGDDEGGWPVPVTVHAHEVFGAMRCVTTALPVLASKVTHRAVAASSLNPAPGERLSLWKSTRTGSPSAWSAICAPDAASYASSATTGAASAWPRGAAKSAPEPRRKRSKTRSTRRANGAGATRGGTTIPAVSLMMTPSAQRVLLRMRSAEASTTTAPASGRMSGARSTSSFLARRSSSSARSRTAASTAETEMLMEMPWFRAEADAEEWCCEKATRSSEKIKEDDGMIMDIANAVASGDGGGRKPPSEEEPEREMARRPEDGARGGGGLGGTGQSPKEGNSLLYLGCSGSACESLLNYLSKKKNSLSSSVPGKGKKKNPRTPRMDCSRKTKQEVSFVRPLAPHLRTANQSSSQNFSLSKRMVNTDQRIGAVDDRATVSSFLCKKG</sequence>
<name>A0A2K2DQD5_BRADI</name>
<protein>
    <submittedName>
        <fullName evidence="3 4">Uncharacterized protein</fullName>
    </submittedName>
</protein>
<evidence type="ECO:0000313" key="5">
    <source>
        <dbReference type="Proteomes" id="UP000008810"/>
    </source>
</evidence>
<feature type="region of interest" description="Disordered" evidence="1">
    <location>
        <begin position="296"/>
        <end position="339"/>
    </location>
</feature>
<accession>A0A2K2DQD5</accession>
<evidence type="ECO:0000313" key="3">
    <source>
        <dbReference type="EMBL" id="PNT76488.1"/>
    </source>
</evidence>
<feature type="region of interest" description="Disordered" evidence="1">
    <location>
        <begin position="148"/>
        <end position="195"/>
    </location>
</feature>
<evidence type="ECO:0000256" key="2">
    <source>
        <dbReference type="SAM" id="SignalP"/>
    </source>
</evidence>
<feature type="compositionally biased region" description="Low complexity" evidence="1">
    <location>
        <begin position="211"/>
        <end position="251"/>
    </location>
</feature>
<feature type="region of interest" description="Disordered" evidence="1">
    <location>
        <begin position="47"/>
        <end position="70"/>
    </location>
</feature>
<dbReference type="Gramene" id="PNT76488">
    <property type="protein sequence ID" value="PNT76488"/>
    <property type="gene ID" value="BRADI_1g48721v3"/>
</dbReference>
<feature type="region of interest" description="Disordered" evidence="1">
    <location>
        <begin position="210"/>
        <end position="251"/>
    </location>
</feature>
<feature type="region of interest" description="Disordered" evidence="1">
    <location>
        <begin position="365"/>
        <end position="394"/>
    </location>
</feature>
<feature type="compositionally biased region" description="Basic and acidic residues" evidence="1">
    <location>
        <begin position="303"/>
        <end position="325"/>
    </location>
</feature>
<feature type="region of interest" description="Disordered" evidence="1">
    <location>
        <begin position="21"/>
        <end position="40"/>
    </location>
</feature>
<feature type="compositionally biased region" description="Gly residues" evidence="1">
    <location>
        <begin position="326"/>
        <end position="335"/>
    </location>
</feature>
<reference evidence="3" key="2">
    <citation type="submission" date="2017-06" db="EMBL/GenBank/DDBJ databases">
        <title>WGS assembly of Brachypodium distachyon.</title>
        <authorList>
            <consortium name="The International Brachypodium Initiative"/>
            <person name="Lucas S."/>
            <person name="Harmon-Smith M."/>
            <person name="Lail K."/>
            <person name="Tice H."/>
            <person name="Grimwood J."/>
            <person name="Bruce D."/>
            <person name="Barry K."/>
            <person name="Shu S."/>
            <person name="Lindquist E."/>
            <person name="Wang M."/>
            <person name="Pitluck S."/>
            <person name="Vogel J.P."/>
            <person name="Garvin D.F."/>
            <person name="Mockler T.C."/>
            <person name="Schmutz J."/>
            <person name="Rokhsar D."/>
            <person name="Bevan M.W."/>
        </authorList>
    </citation>
    <scope>NUCLEOTIDE SEQUENCE</scope>
    <source>
        <strain evidence="3">Bd21</strain>
    </source>
</reference>
<gene>
    <name evidence="3" type="ORF">BRADI_1g48721v3</name>
</gene>